<comment type="caution">
    <text evidence="2">The sequence shown here is derived from an EMBL/GenBank/DDBJ whole genome shotgun (WGS) entry which is preliminary data.</text>
</comment>
<dbReference type="InterPro" id="IPR012349">
    <property type="entry name" value="Split_barrel_FMN-bd"/>
</dbReference>
<accession>A0ABS5U692</accession>
<gene>
    <name evidence="2" type="ORF">KJB30_05295</name>
</gene>
<dbReference type="Pfam" id="PF01243">
    <property type="entry name" value="PNPOx_N"/>
    <property type="match status" value="1"/>
</dbReference>
<sequence>MLSEEIQQFIRVVPLAVVATTDDTGIPHLALGTDLKHINGELVFENWFCQTTLQNAARNPWVAVAVLKQDIGTGYQFIGKIVNTVDAAILDGYTPGEEAQGQPQVLTRLVVRVEEVLAFCSGLHNDLPLKLK</sequence>
<evidence type="ECO:0000313" key="2">
    <source>
        <dbReference type="EMBL" id="MBT1071186.1"/>
    </source>
</evidence>
<proteinExistence type="predicted"/>
<dbReference type="SUPFAM" id="SSF50475">
    <property type="entry name" value="FMN-binding split barrel"/>
    <property type="match status" value="1"/>
</dbReference>
<keyword evidence="3" id="KW-1185">Reference proteome</keyword>
<protein>
    <submittedName>
        <fullName evidence="2">Pyridoxamine 5'-phosphate oxidase family protein</fullName>
    </submittedName>
</protein>
<dbReference type="Gene3D" id="2.30.110.10">
    <property type="entry name" value="Electron Transport, Fmn-binding Protein, Chain A"/>
    <property type="match status" value="1"/>
</dbReference>
<dbReference type="Proteomes" id="UP000784128">
    <property type="component" value="Unassembled WGS sequence"/>
</dbReference>
<feature type="domain" description="Pyridoxamine 5'-phosphate oxidase N-terminal" evidence="1">
    <location>
        <begin position="2"/>
        <end position="94"/>
    </location>
</feature>
<evidence type="ECO:0000313" key="3">
    <source>
        <dbReference type="Proteomes" id="UP000784128"/>
    </source>
</evidence>
<reference evidence="2 3" key="1">
    <citation type="submission" date="2021-05" db="EMBL/GenBank/DDBJ databases">
        <title>The draft genome of Geobacter chapellei DSM 13688.</title>
        <authorList>
            <person name="Xu Z."/>
            <person name="Masuda Y."/>
            <person name="Itoh H."/>
            <person name="Senoo K."/>
        </authorList>
    </citation>
    <scope>NUCLEOTIDE SEQUENCE [LARGE SCALE GENOMIC DNA]</scope>
    <source>
        <strain evidence="2 3">DSM 13688</strain>
    </source>
</reference>
<dbReference type="InterPro" id="IPR011576">
    <property type="entry name" value="Pyridox_Oxase_N"/>
</dbReference>
<dbReference type="EMBL" id="JAHDYS010000004">
    <property type="protein sequence ID" value="MBT1071186.1"/>
    <property type="molecule type" value="Genomic_DNA"/>
</dbReference>
<organism evidence="2 3">
    <name type="scientific">Pelotalea chapellei</name>
    <dbReference type="NCBI Taxonomy" id="44671"/>
    <lineage>
        <taxon>Bacteria</taxon>
        <taxon>Pseudomonadati</taxon>
        <taxon>Thermodesulfobacteriota</taxon>
        <taxon>Desulfuromonadia</taxon>
        <taxon>Geobacterales</taxon>
        <taxon>Geobacteraceae</taxon>
        <taxon>Pelotalea</taxon>
    </lineage>
</organism>
<name>A0ABS5U692_9BACT</name>
<evidence type="ECO:0000259" key="1">
    <source>
        <dbReference type="Pfam" id="PF01243"/>
    </source>
</evidence>